<dbReference type="GeneID" id="8854077"/>
<dbReference type="VEuPathDB" id="AmoebaDB:NAEGRDRAFT_81331"/>
<sequence length="441" mass="49226">MGQSGSRKATKSTNSGYRPSRSAPSLLGRQEVLLTFDTEFHSFSQDSLEQVSQLDPKDAATRIFRFKHLTDKMTIKSVSSGKSFAALLANDGRLFVCGKCPFPTTGPETTSITDTTDENLTRISIELSNKQVVDKFSNIACGMYFMMAMSDDRSNIFSAGQNECGQRAIGRGGSLNFKECIFETTEIKTKLLSGLEKISCGYQHAIAYSKDGNLYGTGCSFQNQLGTIDSGICYEFRKISRPKTDNQIIDVQAGFFFSVCLDSEGMVYVTGIRAHSNMIDAQEWTKMNTFINHPVSSMWISCSNAFFLTQDGQVYHNLNLTSEMANDENLITLPIPSVKSIYGKESYMAVDQWNTIHVSASNGSQGVSNTSKNWFEHEGMRRLIGSKDELQILDAFTFCIFIKSSNEGVLKNNLCTILKKQFNSDLHEKSYLYDIRFTSMH</sequence>
<dbReference type="InterPro" id="IPR009091">
    <property type="entry name" value="RCC1/BLIP-II"/>
</dbReference>
<dbReference type="SUPFAM" id="SSF50985">
    <property type="entry name" value="RCC1/BLIP-II"/>
    <property type="match status" value="1"/>
</dbReference>
<gene>
    <name evidence="2" type="ORF">NAEGRDRAFT_81331</name>
</gene>
<dbReference type="RefSeq" id="XP_002672116.1">
    <property type="nucleotide sequence ID" value="XM_002672070.1"/>
</dbReference>
<dbReference type="PANTHER" id="PTHR45982:SF1">
    <property type="entry name" value="REGULATOR OF CHROMOSOME CONDENSATION"/>
    <property type="match status" value="1"/>
</dbReference>
<dbReference type="eggNOG" id="KOG1426">
    <property type="taxonomic scope" value="Eukaryota"/>
</dbReference>
<dbReference type="InterPro" id="IPR051553">
    <property type="entry name" value="Ran_GTPase-activating"/>
</dbReference>
<name>D2VV36_NAEGR</name>
<keyword evidence="3" id="KW-1185">Reference proteome</keyword>
<reference evidence="2 3" key="1">
    <citation type="journal article" date="2010" name="Cell">
        <title>The genome of Naegleria gruberi illuminates early eukaryotic versatility.</title>
        <authorList>
            <person name="Fritz-Laylin L.K."/>
            <person name="Prochnik S.E."/>
            <person name="Ginger M.L."/>
            <person name="Dacks J.B."/>
            <person name="Carpenter M.L."/>
            <person name="Field M.C."/>
            <person name="Kuo A."/>
            <person name="Paredez A."/>
            <person name="Chapman J."/>
            <person name="Pham J."/>
            <person name="Shu S."/>
            <person name="Neupane R."/>
            <person name="Cipriano M."/>
            <person name="Mancuso J."/>
            <person name="Tu H."/>
            <person name="Salamov A."/>
            <person name="Lindquist E."/>
            <person name="Shapiro H."/>
            <person name="Lucas S."/>
            <person name="Grigoriev I.V."/>
            <person name="Cande W.Z."/>
            <person name="Fulton C."/>
            <person name="Rokhsar D.S."/>
            <person name="Dawson S.C."/>
        </authorList>
    </citation>
    <scope>NUCLEOTIDE SEQUENCE [LARGE SCALE GENOMIC DNA]</scope>
    <source>
        <strain evidence="2 3">NEG-M</strain>
    </source>
</reference>
<evidence type="ECO:0000313" key="3">
    <source>
        <dbReference type="Proteomes" id="UP000006671"/>
    </source>
</evidence>
<dbReference type="EMBL" id="GG738900">
    <property type="protein sequence ID" value="EFC39372.1"/>
    <property type="molecule type" value="Genomic_DNA"/>
</dbReference>
<accession>D2VV36</accession>
<dbReference type="PANTHER" id="PTHR45982">
    <property type="entry name" value="REGULATOR OF CHROMOSOME CONDENSATION"/>
    <property type="match status" value="1"/>
</dbReference>
<dbReference type="Pfam" id="PF13540">
    <property type="entry name" value="RCC1_2"/>
    <property type="match status" value="1"/>
</dbReference>
<dbReference type="OrthoDB" id="5370059at2759"/>
<feature type="compositionally biased region" description="Polar residues" evidence="1">
    <location>
        <begin position="1"/>
        <end position="17"/>
    </location>
</feature>
<dbReference type="KEGG" id="ngr:NAEGRDRAFT_81331"/>
<evidence type="ECO:0000256" key="1">
    <source>
        <dbReference type="SAM" id="MobiDB-lite"/>
    </source>
</evidence>
<dbReference type="OMA" id="IDSGICY"/>
<dbReference type="AlphaFoldDB" id="D2VV36"/>
<dbReference type="Proteomes" id="UP000006671">
    <property type="component" value="Unassembled WGS sequence"/>
</dbReference>
<organism evidence="3">
    <name type="scientific">Naegleria gruberi</name>
    <name type="common">Amoeba</name>
    <dbReference type="NCBI Taxonomy" id="5762"/>
    <lineage>
        <taxon>Eukaryota</taxon>
        <taxon>Discoba</taxon>
        <taxon>Heterolobosea</taxon>
        <taxon>Tetramitia</taxon>
        <taxon>Eutetramitia</taxon>
        <taxon>Vahlkampfiidae</taxon>
        <taxon>Naegleria</taxon>
    </lineage>
</organism>
<protein>
    <submittedName>
        <fullName evidence="2">Predicted protein</fullName>
    </submittedName>
</protein>
<feature type="region of interest" description="Disordered" evidence="1">
    <location>
        <begin position="1"/>
        <end position="23"/>
    </location>
</feature>
<dbReference type="Gene3D" id="2.130.10.30">
    <property type="entry name" value="Regulator of chromosome condensation 1/beta-lactamase-inhibitor protein II"/>
    <property type="match status" value="1"/>
</dbReference>
<evidence type="ECO:0000313" key="2">
    <source>
        <dbReference type="EMBL" id="EFC39372.1"/>
    </source>
</evidence>
<dbReference type="InParanoid" id="D2VV36"/>
<proteinExistence type="predicted"/>